<name>A0ABS2SUC2_9BACI</name>
<protein>
    <submittedName>
        <fullName evidence="1">Uncharacterized protein</fullName>
    </submittedName>
</protein>
<dbReference type="EMBL" id="JAFBCV010000004">
    <property type="protein sequence ID" value="MBM7838601.1"/>
    <property type="molecule type" value="Genomic_DNA"/>
</dbReference>
<organism evidence="1 2">
    <name type="scientific">Shouchella xiaoxiensis</name>
    <dbReference type="NCBI Taxonomy" id="766895"/>
    <lineage>
        <taxon>Bacteria</taxon>
        <taxon>Bacillati</taxon>
        <taxon>Bacillota</taxon>
        <taxon>Bacilli</taxon>
        <taxon>Bacillales</taxon>
        <taxon>Bacillaceae</taxon>
        <taxon>Shouchella</taxon>
    </lineage>
</organism>
<reference evidence="1" key="1">
    <citation type="submission" date="2021-01" db="EMBL/GenBank/DDBJ databases">
        <title>Genomic Encyclopedia of Type Strains, Phase IV (KMG-IV): sequencing the most valuable type-strain genomes for metagenomic binning, comparative biology and taxonomic classification.</title>
        <authorList>
            <person name="Goeker M."/>
        </authorList>
    </citation>
    <scope>NUCLEOTIDE SEQUENCE</scope>
    <source>
        <strain evidence="1">DSM 21943</strain>
    </source>
</reference>
<proteinExistence type="predicted"/>
<accession>A0ABS2SUC2</accession>
<evidence type="ECO:0000313" key="2">
    <source>
        <dbReference type="Proteomes" id="UP001179280"/>
    </source>
</evidence>
<evidence type="ECO:0000313" key="1">
    <source>
        <dbReference type="EMBL" id="MBM7838601.1"/>
    </source>
</evidence>
<dbReference type="Proteomes" id="UP001179280">
    <property type="component" value="Unassembled WGS sequence"/>
</dbReference>
<sequence>MKKWIFIIGIAIALSLPSISESAGDDMSIQSLDKPITGL</sequence>
<keyword evidence="2" id="KW-1185">Reference proteome</keyword>
<comment type="caution">
    <text evidence="1">The sequence shown here is derived from an EMBL/GenBank/DDBJ whole genome shotgun (WGS) entry which is preliminary data.</text>
</comment>
<gene>
    <name evidence="1" type="ORF">JOC54_001857</name>
</gene>